<dbReference type="OMA" id="HEAPYAK"/>
<dbReference type="AlphaFoldDB" id="A0A2P6SEP4"/>
<keyword evidence="3" id="KW-1185">Reference proteome</keyword>
<evidence type="ECO:0000313" key="2">
    <source>
        <dbReference type="EMBL" id="PRQ57149.1"/>
    </source>
</evidence>
<comment type="caution">
    <text evidence="2">The sequence shown here is derived from an EMBL/GenBank/DDBJ whole genome shotgun (WGS) entry which is preliminary data.</text>
</comment>
<accession>A0A2P6SEP4</accession>
<dbReference type="Proteomes" id="UP000238479">
    <property type="component" value="Chromosome 1"/>
</dbReference>
<keyword evidence="1" id="KW-0472">Membrane</keyword>
<name>A0A2P6SEP4_ROSCH</name>
<dbReference type="FunFam" id="3.40.190.10:FF:000217">
    <property type="entry name" value="Glutamate receptor"/>
    <property type="match status" value="1"/>
</dbReference>
<dbReference type="EMBL" id="PDCK01000039">
    <property type="protein sequence ID" value="PRQ57149.1"/>
    <property type="molecule type" value="Genomic_DNA"/>
</dbReference>
<proteinExistence type="predicted"/>
<dbReference type="SUPFAM" id="SSF53850">
    <property type="entry name" value="Periplasmic binding protein-like II"/>
    <property type="match status" value="1"/>
</dbReference>
<protein>
    <recommendedName>
        <fullName evidence="4">Ionotropic glutamate receptor, metazoa</fullName>
    </recommendedName>
</protein>
<dbReference type="Gramene" id="PRQ57149">
    <property type="protein sequence ID" value="PRQ57149"/>
    <property type="gene ID" value="RchiOBHm_Chr1g0345101"/>
</dbReference>
<evidence type="ECO:0000256" key="1">
    <source>
        <dbReference type="SAM" id="Phobius"/>
    </source>
</evidence>
<keyword evidence="1" id="KW-1133">Transmembrane helix</keyword>
<dbReference type="PANTHER" id="PTHR18966">
    <property type="entry name" value="IONOTROPIC GLUTAMATE RECEPTOR"/>
    <property type="match status" value="1"/>
</dbReference>
<sequence>MNDLLRNGDNVGYINTFDMFDDVLKEVGFRDHNLKSFKIMDAMEGDKINEALSKGSAKGGISAVIHEAPYAKLFVAKYCSKYTMIGPIFKADGFGFVFPKGSSIVRDVSQVVLKVTAGQKILNIERKWFKKDEHNCQDSSSPKISSSELRLESFWVRFLIAGMASILALFLFVSSFL</sequence>
<evidence type="ECO:0008006" key="4">
    <source>
        <dbReference type="Google" id="ProtNLM"/>
    </source>
</evidence>
<reference evidence="2 3" key="1">
    <citation type="journal article" date="2018" name="Nat. Genet.">
        <title>The Rosa genome provides new insights in the design of modern roses.</title>
        <authorList>
            <person name="Bendahmane M."/>
        </authorList>
    </citation>
    <scope>NUCLEOTIDE SEQUENCE [LARGE SCALE GENOMIC DNA]</scope>
    <source>
        <strain evidence="3">cv. Old Blush</strain>
    </source>
</reference>
<keyword evidence="1" id="KW-0812">Transmembrane</keyword>
<organism evidence="2 3">
    <name type="scientific">Rosa chinensis</name>
    <name type="common">China rose</name>
    <dbReference type="NCBI Taxonomy" id="74649"/>
    <lineage>
        <taxon>Eukaryota</taxon>
        <taxon>Viridiplantae</taxon>
        <taxon>Streptophyta</taxon>
        <taxon>Embryophyta</taxon>
        <taxon>Tracheophyta</taxon>
        <taxon>Spermatophyta</taxon>
        <taxon>Magnoliopsida</taxon>
        <taxon>eudicotyledons</taxon>
        <taxon>Gunneridae</taxon>
        <taxon>Pentapetalae</taxon>
        <taxon>rosids</taxon>
        <taxon>fabids</taxon>
        <taxon>Rosales</taxon>
        <taxon>Rosaceae</taxon>
        <taxon>Rosoideae</taxon>
        <taxon>Rosoideae incertae sedis</taxon>
        <taxon>Rosa</taxon>
    </lineage>
</organism>
<evidence type="ECO:0000313" key="3">
    <source>
        <dbReference type="Proteomes" id="UP000238479"/>
    </source>
</evidence>
<feature type="transmembrane region" description="Helical" evidence="1">
    <location>
        <begin position="154"/>
        <end position="176"/>
    </location>
</feature>
<dbReference type="STRING" id="74649.A0A2P6SEP4"/>
<dbReference type="Gene3D" id="3.40.190.10">
    <property type="entry name" value="Periplasmic binding protein-like II"/>
    <property type="match status" value="1"/>
</dbReference>
<gene>
    <name evidence="2" type="ORF">RchiOBHm_Chr1g0345101</name>
</gene>
<dbReference type="InterPro" id="IPR015683">
    <property type="entry name" value="Ionotropic_Glu_rcpt"/>
</dbReference>